<evidence type="ECO:0000259" key="2">
    <source>
        <dbReference type="Pfam" id="PF01833"/>
    </source>
</evidence>
<feature type="domain" description="IPT/TIG" evidence="2">
    <location>
        <begin position="94"/>
        <end position="163"/>
    </location>
</feature>
<comment type="caution">
    <text evidence="3">The sequence shown here is derived from an EMBL/GenBank/DDBJ whole genome shotgun (WGS) entry which is preliminary data.</text>
</comment>
<evidence type="ECO:0000313" key="4">
    <source>
        <dbReference type="Proteomes" id="UP000239898"/>
    </source>
</evidence>
<keyword evidence="1" id="KW-0812">Transmembrane</keyword>
<dbReference type="InterPro" id="IPR006530">
    <property type="entry name" value="YD"/>
</dbReference>
<dbReference type="InterPro" id="IPR013783">
    <property type="entry name" value="Ig-like_fold"/>
</dbReference>
<sequence length="1641" mass="171262">MDVTECARTGVGRDLPKGRRKATGFRTRFIVWILCVLAAAFVGPAPATDYVHDADGRLIAVTNDAGESARYVYDVVGNIVQVERIAAGELALFSFTPRRGTSGTQVRLRGHGFNTDPADNVVRFGGVVASVASASSSDLVAVVPPGAVTGPVSVTVGAQSVSSTDAFIVDESALAPRIDRVSPLVATTGASVTVTGKSLYPLRHQTTVAIGTRSSPIGSAQDAALSFVVPPTAASGKVSVTTPYGMATSAQDLVVLPSGIDAADVTSTARVAADAPASRFSVRATGKQVAVLVDAALGEYFDAQFSAISVASLAYTVYDPFNRKVTSGTVTPSSPSLLLPPADRAGTYLLLIEPVQGPATWNLSIERSKPIVADGDSSPVITAIGDQKKRLLFSALRDQRLGLGVSGITLSTGTWMSVAVLSGDGTSVASTTCHISYAGCQLNIRAPQAGTYSVVFTPGTSGQVFQLQATLSNDVYAGLQREKPLDLVLPRRGQNARLAFTAQAGDALALQVLAQTTQPAGTYATYAVYKPDGTLLTSSYLSAYKLLNLPHLPQSGEYVVFADPDHGAMMHARIILMDGSGNGTQIDGDQGQFTTPSGGQSVYFNFDVGEVGQRLGLGISALTLSSGSHAYVYVYRPDGTGLASAACYQSDDGCDLDIRAPVAGRYSVIVEPASGSQTMQFKATLSNDLRADIAREASLQLAIARRGQNAQLYFDAQAGETLALQVAAQATVPAARSVRYQVHKPDGSVLVEGSSTGFQTFLLPTLAATGRHHVFVDPEQGETMEARVTLSDGRQTALAVDGEPVHFVAPISGHPAYLTFVATKLGQSLGLAIGDIELSAGTYLQASVYRPDGTLEASEICYQSYGSCDFDIRSTMVGTYGIVVTPQNASQLARFTATLSNDLRGVLQREVPAELAVPRRGQNARMTFTAQAGENLALQISGQSTVPSGRGVVYTLYRPDGRLLTSSSVDTHDDLRLMNLPASGEYLLFVDPGYGATMQARVLLTAGNAGAPVIDGAHGSFSTTVGGQATFTTFAVTEVDQRIGVGISDLVLSSGSYVLVQVYRPDGSSVVSATCYQSNQGCDLNLRAPQAGTYGIVVTPLDATQTMKYKVGVSNDLRMALPRETSFKLDVPRRGQNARLSFAAQAGQSLALQIAGQTTLPAGNSVGYAVYKPDGALLAIGSTTHYTTLNMPTLPASGEYMVFVDPGYGSTVTSQLVLTAGSGTVVDGDAGELSTAQPGQSAYLTFQATAGQLLGLGISALSVSSGTYVSVYAYRPDGSSADSTACMIYNDGCALNIRAATAGTYSVVVTPQSASQTMRFKATLSQDLIASLERDVPLDLAISRRGQNARLSFSGQAGEWLSLQIAGQATVPAARTLYYRIYRPDGALLTSTSTANYDAISLPSLPSSGRYTVLVDPGQGETGRVRLTLASGSSTLQVDGASAQVATDFGGQSAFLTFQAKANQRLGIGLDDLRTSAGSYFSAVAYGPDGYVASTSCHPRSGGCEMDIAATVAGTYRLYVTPQTADQTIAFKATLSTDRAATLRRNARLQLELPRQGQNGWLSFNGEAGKGVTLQISGQSTIPSGGSIYYMLYKPDGSALTGLSATAAHAWELPPLPVSGEYHVSVSPAYGAPASVGLTLQ</sequence>
<dbReference type="RefSeq" id="WP_128421119.1">
    <property type="nucleotide sequence ID" value="NZ_CP049017.1"/>
</dbReference>
<keyword evidence="1" id="KW-1133">Transmembrane helix</keyword>
<dbReference type="InterPro" id="IPR014756">
    <property type="entry name" value="Ig_E-set"/>
</dbReference>
<dbReference type="Gene3D" id="2.60.40.10">
    <property type="entry name" value="Immunoglobulins"/>
    <property type="match status" value="2"/>
</dbReference>
<keyword evidence="4" id="KW-1185">Reference proteome</keyword>
<feature type="transmembrane region" description="Helical" evidence="1">
    <location>
        <begin position="29"/>
        <end position="47"/>
    </location>
</feature>
<dbReference type="SUPFAM" id="SSF81296">
    <property type="entry name" value="E set domains"/>
    <property type="match status" value="2"/>
</dbReference>
<gene>
    <name evidence="3" type="ORF">XthCFBP4691_14790</name>
</gene>
<dbReference type="InterPro" id="IPR031325">
    <property type="entry name" value="RHS_repeat"/>
</dbReference>
<evidence type="ECO:0000256" key="1">
    <source>
        <dbReference type="SAM" id="Phobius"/>
    </source>
</evidence>
<organism evidence="3 4">
    <name type="scientific">Xanthomonas theicola</name>
    <dbReference type="NCBI Taxonomy" id="56464"/>
    <lineage>
        <taxon>Bacteria</taxon>
        <taxon>Pseudomonadati</taxon>
        <taxon>Pseudomonadota</taxon>
        <taxon>Gammaproteobacteria</taxon>
        <taxon>Lysobacterales</taxon>
        <taxon>Lysobacteraceae</taxon>
        <taxon>Xanthomonas</taxon>
    </lineage>
</organism>
<proteinExistence type="predicted"/>
<dbReference type="Pfam" id="PF05593">
    <property type="entry name" value="RHS_repeat"/>
    <property type="match status" value="1"/>
</dbReference>
<reference evidence="3 4" key="1">
    <citation type="submission" date="2016-08" db="EMBL/GenBank/DDBJ databases">
        <title>Evolution of the type three secretion system and type three effector repertoires in Xanthomonas.</title>
        <authorList>
            <person name="Merda D."/>
            <person name="Briand M."/>
            <person name="Bosis E."/>
            <person name="Rousseau C."/>
            <person name="Portier P."/>
            <person name="Jacques M.-A."/>
            <person name="Fischer-Le Saux M."/>
        </authorList>
    </citation>
    <scope>NUCLEOTIDE SEQUENCE [LARGE SCALE GENOMIC DNA]</scope>
    <source>
        <strain evidence="3 4">CFBP 4691</strain>
    </source>
</reference>
<dbReference type="Proteomes" id="UP000239898">
    <property type="component" value="Unassembled WGS sequence"/>
</dbReference>
<keyword evidence="1" id="KW-0472">Membrane</keyword>
<dbReference type="InterPro" id="IPR002909">
    <property type="entry name" value="IPT_dom"/>
</dbReference>
<dbReference type="NCBIfam" id="TIGR01643">
    <property type="entry name" value="YD_repeat_2x"/>
    <property type="match status" value="1"/>
</dbReference>
<dbReference type="Pfam" id="PF01833">
    <property type="entry name" value="TIG"/>
    <property type="match status" value="2"/>
</dbReference>
<feature type="domain" description="IPT/TIG" evidence="2">
    <location>
        <begin position="176"/>
        <end position="242"/>
    </location>
</feature>
<dbReference type="Gene3D" id="2.60.120.380">
    <property type="match status" value="2"/>
</dbReference>
<protein>
    <recommendedName>
        <fullName evidence="2">IPT/TIG domain-containing protein</fullName>
    </recommendedName>
</protein>
<accession>A0A2S6ZCW5</accession>
<evidence type="ECO:0000313" key="3">
    <source>
        <dbReference type="EMBL" id="PPT87829.1"/>
    </source>
</evidence>
<name>A0A2S6ZCW5_9XANT</name>
<dbReference type="EMBL" id="MIGX01000082">
    <property type="protein sequence ID" value="PPT87829.1"/>
    <property type="molecule type" value="Genomic_DNA"/>
</dbReference>